<sequence length="113" mass="12467">MFERKSSSLLVQLIHAPNLSLANNLLVQLIHVCRETLSLSCLLPIPSLSCLLHQLACSDTLPLASPGSFRFFPHQYQFNLSNLLHNDGPNQASPFDSISASIYAFVCVKQAGW</sequence>
<accession>A0AAV2F8W2</accession>
<reference evidence="1 2" key="1">
    <citation type="submission" date="2024-04" db="EMBL/GenBank/DDBJ databases">
        <authorList>
            <person name="Fracassetti M."/>
        </authorList>
    </citation>
    <scope>NUCLEOTIDE SEQUENCE [LARGE SCALE GENOMIC DNA]</scope>
</reference>
<protein>
    <submittedName>
        <fullName evidence="1">Uncharacterized protein</fullName>
    </submittedName>
</protein>
<gene>
    <name evidence="1" type="ORF">LTRI10_LOCUS34979</name>
</gene>
<name>A0AAV2F8W2_9ROSI</name>
<evidence type="ECO:0000313" key="1">
    <source>
        <dbReference type="EMBL" id="CAL1394477.1"/>
    </source>
</evidence>
<keyword evidence="2" id="KW-1185">Reference proteome</keyword>
<organism evidence="1 2">
    <name type="scientific">Linum trigynum</name>
    <dbReference type="NCBI Taxonomy" id="586398"/>
    <lineage>
        <taxon>Eukaryota</taxon>
        <taxon>Viridiplantae</taxon>
        <taxon>Streptophyta</taxon>
        <taxon>Embryophyta</taxon>
        <taxon>Tracheophyta</taxon>
        <taxon>Spermatophyta</taxon>
        <taxon>Magnoliopsida</taxon>
        <taxon>eudicotyledons</taxon>
        <taxon>Gunneridae</taxon>
        <taxon>Pentapetalae</taxon>
        <taxon>rosids</taxon>
        <taxon>fabids</taxon>
        <taxon>Malpighiales</taxon>
        <taxon>Linaceae</taxon>
        <taxon>Linum</taxon>
    </lineage>
</organism>
<evidence type="ECO:0000313" key="2">
    <source>
        <dbReference type="Proteomes" id="UP001497516"/>
    </source>
</evidence>
<proteinExistence type="predicted"/>
<dbReference type="Proteomes" id="UP001497516">
    <property type="component" value="Chromosome 6"/>
</dbReference>
<dbReference type="EMBL" id="OZ034819">
    <property type="protein sequence ID" value="CAL1394477.1"/>
    <property type="molecule type" value="Genomic_DNA"/>
</dbReference>
<dbReference type="AlphaFoldDB" id="A0AAV2F8W2"/>